<keyword evidence="2" id="KW-1185">Reference proteome</keyword>
<evidence type="ECO:0000313" key="1">
    <source>
        <dbReference type="EMBL" id="CAG8434206.1"/>
    </source>
</evidence>
<proteinExistence type="predicted"/>
<dbReference type="Proteomes" id="UP000789831">
    <property type="component" value="Unassembled WGS sequence"/>
</dbReference>
<accession>A0A9N8UWJ8</accession>
<evidence type="ECO:0000313" key="2">
    <source>
        <dbReference type="Proteomes" id="UP000789831"/>
    </source>
</evidence>
<gene>
    <name evidence="1" type="ORF">AGERDE_LOCUS323</name>
</gene>
<reference evidence="1" key="1">
    <citation type="submission" date="2021-06" db="EMBL/GenBank/DDBJ databases">
        <authorList>
            <person name="Kallberg Y."/>
            <person name="Tangrot J."/>
            <person name="Rosling A."/>
        </authorList>
    </citation>
    <scope>NUCLEOTIDE SEQUENCE</scope>
    <source>
        <strain evidence="1">MT106</strain>
    </source>
</reference>
<name>A0A9N8UWJ8_9GLOM</name>
<sequence>MTPESAQQNIPPARKVLEIPELVVHLLRHVSLNPIDYIAPLNQHFCTKYIPRKVHLFWFIHLRQIRNALKNARLLKPKLNDESKTI</sequence>
<protein>
    <submittedName>
        <fullName evidence="1">1752_t:CDS:1</fullName>
    </submittedName>
</protein>
<comment type="caution">
    <text evidence="1">The sequence shown here is derived from an EMBL/GenBank/DDBJ whole genome shotgun (WGS) entry which is preliminary data.</text>
</comment>
<dbReference type="EMBL" id="CAJVPL010000016">
    <property type="protein sequence ID" value="CAG8434206.1"/>
    <property type="molecule type" value="Genomic_DNA"/>
</dbReference>
<dbReference type="AlphaFoldDB" id="A0A9N8UWJ8"/>
<organism evidence="1 2">
    <name type="scientific">Ambispora gerdemannii</name>
    <dbReference type="NCBI Taxonomy" id="144530"/>
    <lineage>
        <taxon>Eukaryota</taxon>
        <taxon>Fungi</taxon>
        <taxon>Fungi incertae sedis</taxon>
        <taxon>Mucoromycota</taxon>
        <taxon>Glomeromycotina</taxon>
        <taxon>Glomeromycetes</taxon>
        <taxon>Archaeosporales</taxon>
        <taxon>Ambisporaceae</taxon>
        <taxon>Ambispora</taxon>
    </lineage>
</organism>